<dbReference type="PANTHER" id="PTHR43142">
    <property type="entry name" value="CARBOXYLIC ESTER HYDROLASE"/>
    <property type="match status" value="1"/>
</dbReference>
<dbReference type="PANTHER" id="PTHR43142:SF12">
    <property type="entry name" value="CARBOXYLESTERASE TYPE B DOMAIN-CONTAINING PROTEIN-RELATED"/>
    <property type="match status" value="1"/>
</dbReference>
<name>A0A7R8UIB8_HERIL</name>
<evidence type="ECO:0000313" key="4">
    <source>
        <dbReference type="EMBL" id="CAD7081403.1"/>
    </source>
</evidence>
<proteinExistence type="predicted"/>
<evidence type="ECO:0000313" key="5">
    <source>
        <dbReference type="Proteomes" id="UP000594454"/>
    </source>
</evidence>
<keyword evidence="1" id="KW-0325">Glycoprotein</keyword>
<accession>A0A7R8UIB8</accession>
<evidence type="ECO:0000259" key="3">
    <source>
        <dbReference type="Pfam" id="PF00135"/>
    </source>
</evidence>
<dbReference type="InParanoid" id="A0A7R8UIB8"/>
<feature type="signal peptide" evidence="2">
    <location>
        <begin position="1"/>
        <end position="25"/>
    </location>
</feature>
<dbReference type="SUPFAM" id="SSF53474">
    <property type="entry name" value="alpha/beta-Hydrolases"/>
    <property type="match status" value="1"/>
</dbReference>
<keyword evidence="5" id="KW-1185">Reference proteome</keyword>
<keyword evidence="2" id="KW-0732">Signal</keyword>
<evidence type="ECO:0000256" key="1">
    <source>
        <dbReference type="ARBA" id="ARBA00023180"/>
    </source>
</evidence>
<dbReference type="AlphaFoldDB" id="A0A7R8UIB8"/>
<dbReference type="OrthoDB" id="3200163at2759"/>
<dbReference type="Gene3D" id="3.40.50.1820">
    <property type="entry name" value="alpha/beta hydrolase"/>
    <property type="match status" value="1"/>
</dbReference>
<organism evidence="4 5">
    <name type="scientific">Hermetia illucens</name>
    <name type="common">Black soldier fly</name>
    <dbReference type="NCBI Taxonomy" id="343691"/>
    <lineage>
        <taxon>Eukaryota</taxon>
        <taxon>Metazoa</taxon>
        <taxon>Ecdysozoa</taxon>
        <taxon>Arthropoda</taxon>
        <taxon>Hexapoda</taxon>
        <taxon>Insecta</taxon>
        <taxon>Pterygota</taxon>
        <taxon>Neoptera</taxon>
        <taxon>Endopterygota</taxon>
        <taxon>Diptera</taxon>
        <taxon>Brachycera</taxon>
        <taxon>Stratiomyomorpha</taxon>
        <taxon>Stratiomyidae</taxon>
        <taxon>Hermetiinae</taxon>
        <taxon>Hermetia</taxon>
    </lineage>
</organism>
<dbReference type="InterPro" id="IPR029058">
    <property type="entry name" value="AB_hydrolase_fold"/>
</dbReference>
<dbReference type="EMBL" id="LR899010">
    <property type="protein sequence ID" value="CAD7081403.1"/>
    <property type="molecule type" value="Genomic_DNA"/>
</dbReference>
<protein>
    <recommendedName>
        <fullName evidence="3">Carboxylesterase type B domain-containing protein</fullName>
    </recommendedName>
</protein>
<reference evidence="4 5" key="1">
    <citation type="submission" date="2020-11" db="EMBL/GenBank/DDBJ databases">
        <authorList>
            <person name="Wallbank WR R."/>
            <person name="Pardo Diaz C."/>
            <person name="Kozak K."/>
            <person name="Martin S."/>
            <person name="Jiggins C."/>
            <person name="Moest M."/>
            <person name="Warren A I."/>
            <person name="Generalovic N T."/>
            <person name="Byers J.R.P. K."/>
            <person name="Montejo-Kovacevich G."/>
            <person name="Yen C E."/>
        </authorList>
    </citation>
    <scope>NUCLEOTIDE SEQUENCE [LARGE SCALE GENOMIC DNA]</scope>
</reference>
<dbReference type="Pfam" id="PF00135">
    <property type="entry name" value="COesterase"/>
    <property type="match status" value="1"/>
</dbReference>
<dbReference type="OMA" id="DVPFDMG"/>
<gene>
    <name evidence="4" type="ORF">HERILL_LOCUS4510</name>
</gene>
<sequence>MIATKIGVVFAILAVLCCIKSSVQLDRKRMIVADIPGVGKVKGRRIETAWSGKNIFQFFDIKYAESPSGERRFKAPVPAKPWNDVRSAFTPRKGCPSLQALEFVRKNEAKRDVEDCLFLTISTKNLTQSKPVMVYLHGEFLYEGTTLEASPEYLLEKNVVLVAVRYRLAPFGFLSTKTEALPGNAALMDVILALEWVQKYIKYFGGDPNSVTLFGQVGGAAMANVLTMSPKVSPNLFHRVIYQSGSALTPAFTTEHPLKYSKDIGRIAGCNSDDIDKLNRCFMRMNSTTLLEAFAIHGNLNSAKGIGSYGGLQFTVGGPSGILPEHPGKLVQQKKIRYLPTMGGVVKNAGTFLLKEIFEDNFNGTIPDDKFNADKYISHIIKQTNGDDPTGAWKNFAEADFFTEKELKDGTFKSMIPGLIDMCGTIAFKNPVLLALKANAEKLPNSTYLYSFNYEGEYNRYTSEEDFDTDLPFHLGVSLTDENIYLFPWPQHVAYLNNYDTKIAKRMISLWTSFATKGVPRATKIKNWPPMTGETGPYLRIDNSSTIEANFVKEYSITGQDSHNGDSLVDEEYFQSLTQNEEEDDELEDDDDKQ</sequence>
<evidence type="ECO:0000256" key="2">
    <source>
        <dbReference type="SAM" id="SignalP"/>
    </source>
</evidence>
<dbReference type="InterPro" id="IPR002018">
    <property type="entry name" value="CarbesteraseB"/>
</dbReference>
<dbReference type="Proteomes" id="UP000594454">
    <property type="component" value="Chromosome 2"/>
</dbReference>
<feature type="domain" description="Carboxylesterase type B" evidence="3">
    <location>
        <begin position="38"/>
        <end position="549"/>
    </location>
</feature>
<feature type="chain" id="PRO_5030715756" description="Carboxylesterase type B domain-containing protein" evidence="2">
    <location>
        <begin position="26"/>
        <end position="594"/>
    </location>
</feature>